<name>A0A9P1E7N8_CUSEU</name>
<organism evidence="1 2">
    <name type="scientific">Cuscuta europaea</name>
    <name type="common">European dodder</name>
    <dbReference type="NCBI Taxonomy" id="41803"/>
    <lineage>
        <taxon>Eukaryota</taxon>
        <taxon>Viridiplantae</taxon>
        <taxon>Streptophyta</taxon>
        <taxon>Embryophyta</taxon>
        <taxon>Tracheophyta</taxon>
        <taxon>Spermatophyta</taxon>
        <taxon>Magnoliopsida</taxon>
        <taxon>eudicotyledons</taxon>
        <taxon>Gunneridae</taxon>
        <taxon>Pentapetalae</taxon>
        <taxon>asterids</taxon>
        <taxon>lamiids</taxon>
        <taxon>Solanales</taxon>
        <taxon>Convolvulaceae</taxon>
        <taxon>Cuscuteae</taxon>
        <taxon>Cuscuta</taxon>
        <taxon>Cuscuta subgen. Cuscuta</taxon>
    </lineage>
</organism>
<evidence type="ECO:0000313" key="1">
    <source>
        <dbReference type="EMBL" id="CAH9084589.1"/>
    </source>
</evidence>
<reference evidence="1" key="1">
    <citation type="submission" date="2022-07" db="EMBL/GenBank/DDBJ databases">
        <authorList>
            <person name="Macas J."/>
            <person name="Novak P."/>
            <person name="Neumann P."/>
        </authorList>
    </citation>
    <scope>NUCLEOTIDE SEQUENCE</scope>
</reference>
<sequence>MAPFERLEKPELPEPEILVDSTNESDAGYVLIPCSNDVFFEDYVTFWWSREFEGLRHLTAYLEDKVDALVMSAPQLICITESSLSNVKLVTLKSASWDTTHVFHNFICLFCVIADCASINKL</sequence>
<evidence type="ECO:0000313" key="2">
    <source>
        <dbReference type="Proteomes" id="UP001152484"/>
    </source>
</evidence>
<comment type="caution">
    <text evidence="1">The sequence shown here is derived from an EMBL/GenBank/DDBJ whole genome shotgun (WGS) entry which is preliminary data.</text>
</comment>
<dbReference type="EMBL" id="CAMAPE010000017">
    <property type="protein sequence ID" value="CAH9084589.1"/>
    <property type="molecule type" value="Genomic_DNA"/>
</dbReference>
<protein>
    <submittedName>
        <fullName evidence="1">Uncharacterized protein</fullName>
    </submittedName>
</protein>
<dbReference type="OrthoDB" id="10402023at2759"/>
<keyword evidence="2" id="KW-1185">Reference proteome</keyword>
<accession>A0A9P1E7N8</accession>
<proteinExistence type="predicted"/>
<gene>
    <name evidence="1" type="ORF">CEURO_LOCUS9083</name>
</gene>
<dbReference type="Proteomes" id="UP001152484">
    <property type="component" value="Unassembled WGS sequence"/>
</dbReference>
<dbReference type="AlphaFoldDB" id="A0A9P1E7N8"/>